<dbReference type="KEGG" id="afx:JZ786_22945"/>
<dbReference type="NCBIfam" id="NF033551">
    <property type="entry name" value="transpos_IS1182"/>
    <property type="match status" value="1"/>
</dbReference>
<dbReference type="KEGG" id="afx:JZ786_06700"/>
<dbReference type="AlphaFoldDB" id="A0A9X7VXB0"/>
<dbReference type="EMBL" id="CP071182">
    <property type="protein sequence ID" value="QSO49290.1"/>
    <property type="molecule type" value="Genomic_DNA"/>
</dbReference>
<dbReference type="EMBL" id="CP071182">
    <property type="protein sequence ID" value="QSO48652.1"/>
    <property type="molecule type" value="Genomic_DNA"/>
</dbReference>
<dbReference type="KEGG" id="afx:JZ786_19200"/>
<accession>A0A9X7VXB0</accession>
<dbReference type="EMBL" id="CP071182">
    <property type="protein sequence ID" value="QSO46023.1"/>
    <property type="molecule type" value="Genomic_DNA"/>
</dbReference>
<organism evidence="5 13">
    <name type="scientific">Alicyclobacillus mengziensis</name>
    <dbReference type="NCBI Taxonomy" id="2931921"/>
    <lineage>
        <taxon>Bacteria</taxon>
        <taxon>Bacillati</taxon>
        <taxon>Bacillota</taxon>
        <taxon>Bacilli</taxon>
        <taxon>Bacillales</taxon>
        <taxon>Alicyclobacillaceae</taxon>
        <taxon>Alicyclobacillus</taxon>
    </lineage>
</organism>
<dbReference type="PANTHER" id="PTHR35604">
    <property type="entry name" value="TRANSPOSASE INSH FOR INSERTION SEQUENCE ELEMENT IS5A-RELATED"/>
    <property type="match status" value="1"/>
</dbReference>
<dbReference type="Pfam" id="PF13751">
    <property type="entry name" value="DDE_Tnp_1_6"/>
    <property type="match status" value="1"/>
</dbReference>
<dbReference type="KEGG" id="afx:JZ786_10420"/>
<dbReference type="EMBL" id="CP071182">
    <property type="protein sequence ID" value="QSO46593.1"/>
    <property type="molecule type" value="Genomic_DNA"/>
</dbReference>
<feature type="domain" description="Transposase DDE" evidence="2">
    <location>
        <begin position="391"/>
        <end position="510"/>
    </location>
</feature>
<evidence type="ECO:0000313" key="8">
    <source>
        <dbReference type="EMBL" id="QSO47216.1"/>
    </source>
</evidence>
<dbReference type="KEGG" id="afx:JZ786_19370"/>
<dbReference type="EMBL" id="CP071182">
    <property type="protein sequence ID" value="QSO49288.1"/>
    <property type="molecule type" value="Genomic_DNA"/>
</dbReference>
<dbReference type="KEGG" id="afx:JZ786_15995"/>
<evidence type="ECO:0000313" key="5">
    <source>
        <dbReference type="EMBL" id="QSO46567.1"/>
    </source>
</evidence>
<gene>
    <name evidence="9" type="ORF">JZ786_06700</name>
    <name evidence="10" type="ORF">JZ786_09915</name>
    <name evidence="11" type="ORF">JZ786_10410</name>
    <name evidence="12" type="ORF">JZ786_10420</name>
    <name evidence="3" type="ORF">JZ786_15995</name>
    <name evidence="4" type="ORF">JZ786_19105</name>
    <name evidence="5" type="ORF">JZ786_19200</name>
    <name evidence="6" type="ORF">JZ786_19370</name>
    <name evidence="7" type="ORF">JZ786_19565</name>
    <name evidence="8" type="ORF">JZ786_22945</name>
</gene>
<dbReference type="EMBL" id="CP071182">
    <property type="protein sequence ID" value="QSO46567.1"/>
    <property type="molecule type" value="Genomic_DNA"/>
</dbReference>
<keyword evidence="13" id="KW-1185">Reference proteome</keyword>
<dbReference type="RefSeq" id="WP_206655395.1">
    <property type="nucleotide sequence ID" value="NZ_CP071182.1"/>
</dbReference>
<dbReference type="PANTHER" id="PTHR35604:SF2">
    <property type="entry name" value="TRANSPOSASE INSH FOR INSERTION SEQUENCE ELEMENT IS5A-RELATED"/>
    <property type="match status" value="1"/>
</dbReference>
<dbReference type="KEGG" id="afx:JZ786_09915"/>
<proteinExistence type="predicted"/>
<feature type="domain" description="Transposase InsH N-terminal" evidence="1">
    <location>
        <begin position="17"/>
        <end position="112"/>
    </location>
</feature>
<evidence type="ECO:0000313" key="13">
    <source>
        <dbReference type="Proteomes" id="UP000663505"/>
    </source>
</evidence>
<dbReference type="EMBL" id="CP071182">
    <property type="protein sequence ID" value="QSO46627.1"/>
    <property type="molecule type" value="Genomic_DNA"/>
</dbReference>
<evidence type="ECO:0000313" key="3">
    <source>
        <dbReference type="EMBL" id="QSO46023.1"/>
    </source>
</evidence>
<dbReference type="KEGG" id="afx:JZ786_19105"/>
<reference evidence="5 13" key="1">
    <citation type="submission" date="2021-02" db="EMBL/GenBank/DDBJ databases">
        <title>Alicyclobacillus curvatus sp. nov. and Alicyclobacillus mengziensis sp. nov., two acidophilic bacteria isolated from acid mine drainage.</title>
        <authorList>
            <person name="Huang Y."/>
        </authorList>
    </citation>
    <scope>NUCLEOTIDE SEQUENCE [LARGE SCALE GENOMIC DNA]</scope>
    <source>
        <strain evidence="5 13">S30H14</strain>
    </source>
</reference>
<evidence type="ECO:0000313" key="11">
    <source>
        <dbReference type="EMBL" id="QSO49288.1"/>
    </source>
</evidence>
<dbReference type="InterPro" id="IPR025668">
    <property type="entry name" value="Tnp_DDE_dom"/>
</dbReference>
<evidence type="ECO:0000313" key="6">
    <source>
        <dbReference type="EMBL" id="QSO46593.1"/>
    </source>
</evidence>
<dbReference type="InterPro" id="IPR008490">
    <property type="entry name" value="Transposase_InsH_N"/>
</dbReference>
<dbReference type="EMBL" id="CP071182">
    <property type="protein sequence ID" value="QSO47216.1"/>
    <property type="molecule type" value="Genomic_DNA"/>
</dbReference>
<dbReference type="Proteomes" id="UP000663505">
    <property type="component" value="Chromosome"/>
</dbReference>
<protein>
    <submittedName>
        <fullName evidence="5">IS1182 family transposase</fullName>
    </submittedName>
</protein>
<dbReference type="Pfam" id="PF05598">
    <property type="entry name" value="DUF772"/>
    <property type="match status" value="1"/>
</dbReference>
<evidence type="ECO:0000259" key="2">
    <source>
        <dbReference type="Pfam" id="PF13751"/>
    </source>
</evidence>
<evidence type="ECO:0000313" key="10">
    <source>
        <dbReference type="EMBL" id="QSO49199.1"/>
    </source>
</evidence>
<sequence>MLREHVRQLSFADTDGWYEKIPKKSFWYRIRAWADENLRDSMFAHMYSEIGRPSVPPTYMTVLMIIQTREGWSDGQAIEAAMFDDRVKYALGVSRTPEVSCDRSTLCKFRARALVNDLDRAILKQSLLGAATAGLLADDEDLVDSYMVSGAAAKQGTFLLIHQAIRGVLWQAACERVTVPTLRRADYAIRRKPDIDWTDESQRNQLLEDLVTDSRTLTTALKDQPGLSEELKQKLDLLCAVTGQDIETLPDGTVRIAQRVAKDRIISVVDEEMRHGHKTTSAKTDGYKTHLMTPNVTSDQPRLVTSVVVTGANVPDGDVAGELVAERTYLTGAAPKQMMGDTAYGSEAVQERVREVSKETSVVAPVPPAVNKAGHFSKSDFVIDTDAHTVTCPAGHTISYVPKKPRPNMKPKQVVFMDEAKCQECPLRAQCVNGKGPRSIRVRADEKQVQEKRAKQRTSEWTEHYRERSRVEHVNENMVRHGGREARYFGKRKTEFQERMCATGHNINELARVAALRESSPRQREKCA</sequence>
<name>A0A9X7VXB0_9BACL</name>
<evidence type="ECO:0000313" key="9">
    <source>
        <dbReference type="EMBL" id="QSO48652.1"/>
    </source>
</evidence>
<dbReference type="InterPro" id="IPR047629">
    <property type="entry name" value="IS1182_transpos"/>
</dbReference>
<dbReference type="KEGG" id="afx:JZ786_19565"/>
<evidence type="ECO:0000313" key="4">
    <source>
        <dbReference type="EMBL" id="QSO46550.1"/>
    </source>
</evidence>
<evidence type="ECO:0000313" key="7">
    <source>
        <dbReference type="EMBL" id="QSO46627.1"/>
    </source>
</evidence>
<evidence type="ECO:0000313" key="12">
    <source>
        <dbReference type="EMBL" id="QSO49290.1"/>
    </source>
</evidence>
<dbReference type="KEGG" id="afx:JZ786_10410"/>
<dbReference type="EMBL" id="CP071182">
    <property type="protein sequence ID" value="QSO46550.1"/>
    <property type="molecule type" value="Genomic_DNA"/>
</dbReference>
<evidence type="ECO:0000259" key="1">
    <source>
        <dbReference type="Pfam" id="PF05598"/>
    </source>
</evidence>
<dbReference type="EMBL" id="CP071182">
    <property type="protein sequence ID" value="QSO49199.1"/>
    <property type="molecule type" value="Genomic_DNA"/>
</dbReference>